<evidence type="ECO:0000313" key="3">
    <source>
        <dbReference type="EMBL" id="SUT92330.1"/>
    </source>
</evidence>
<reference evidence="3 4" key="1">
    <citation type="submission" date="2018-06" db="EMBL/GenBank/DDBJ databases">
        <authorList>
            <consortium name="Pathogen Informatics"/>
            <person name="Doyle S."/>
        </authorList>
    </citation>
    <scope>NUCLEOTIDE SEQUENCE [LARGE SCALE GENOMIC DNA]</scope>
    <source>
        <strain evidence="3 4">NCTC10801</strain>
    </source>
</reference>
<dbReference type="AlphaFoldDB" id="A0A380TWS4"/>
<accession>A0A380TWS4</accession>
<evidence type="ECO:0000259" key="2">
    <source>
        <dbReference type="PROSITE" id="PS51352"/>
    </source>
</evidence>
<dbReference type="InterPro" id="IPR013766">
    <property type="entry name" value="Thioredoxin_domain"/>
</dbReference>
<keyword evidence="4" id="KW-1185">Reference proteome</keyword>
<feature type="signal peptide" evidence="1">
    <location>
        <begin position="1"/>
        <end position="18"/>
    </location>
</feature>
<keyword evidence="1" id="KW-0732">Signal</keyword>
<dbReference type="EMBL" id="UFRQ01000003">
    <property type="protein sequence ID" value="SUT92330.1"/>
    <property type="molecule type" value="Genomic_DNA"/>
</dbReference>
<dbReference type="InterPro" id="IPR050553">
    <property type="entry name" value="Thioredoxin_ResA/DsbE_sf"/>
</dbReference>
<evidence type="ECO:0000256" key="1">
    <source>
        <dbReference type="SAM" id="SignalP"/>
    </source>
</evidence>
<dbReference type="PANTHER" id="PTHR42852:SF16">
    <property type="entry name" value="THIOL:DISULFIDE INTERCHANGE PROTEIN TLPA"/>
    <property type="match status" value="1"/>
</dbReference>
<feature type="chain" id="PRO_5016930004" evidence="1">
    <location>
        <begin position="19"/>
        <end position="161"/>
    </location>
</feature>
<dbReference type="GO" id="GO:0016491">
    <property type="term" value="F:oxidoreductase activity"/>
    <property type="evidence" value="ECO:0007669"/>
    <property type="project" value="InterPro"/>
</dbReference>
<dbReference type="PANTHER" id="PTHR42852">
    <property type="entry name" value="THIOL:DISULFIDE INTERCHANGE PROTEIN DSBE"/>
    <property type="match status" value="1"/>
</dbReference>
<dbReference type="CDD" id="cd02966">
    <property type="entry name" value="TlpA_like_family"/>
    <property type="match status" value="1"/>
</dbReference>
<dbReference type="SUPFAM" id="SSF52833">
    <property type="entry name" value="Thioredoxin-like"/>
    <property type="match status" value="1"/>
</dbReference>
<proteinExistence type="predicted"/>
<organism evidence="3 4">
    <name type="scientific">[Actinobacillus] rossii</name>
    <dbReference type="NCBI Taxonomy" id="123820"/>
    <lineage>
        <taxon>Bacteria</taxon>
        <taxon>Pseudomonadati</taxon>
        <taxon>Pseudomonadota</taxon>
        <taxon>Gammaproteobacteria</taxon>
        <taxon>Pasteurellales</taxon>
        <taxon>Pasteurellaceae</taxon>
    </lineage>
</organism>
<dbReference type="InterPro" id="IPR013740">
    <property type="entry name" value="Redoxin"/>
</dbReference>
<evidence type="ECO:0000313" key="4">
    <source>
        <dbReference type="Proteomes" id="UP000254649"/>
    </source>
</evidence>
<dbReference type="PROSITE" id="PS51352">
    <property type="entry name" value="THIOREDOXIN_2"/>
    <property type="match status" value="1"/>
</dbReference>
<dbReference type="Proteomes" id="UP000254649">
    <property type="component" value="Unassembled WGS sequence"/>
</dbReference>
<gene>
    <name evidence="3" type="ORF">NCTC10801_01661</name>
</gene>
<dbReference type="Gene3D" id="3.40.30.10">
    <property type="entry name" value="Glutaredoxin"/>
    <property type="match status" value="1"/>
</dbReference>
<protein>
    <submittedName>
        <fullName evidence="3">Periplasmic protein thiol--disulfide oxidoreductase DsbE</fullName>
    </submittedName>
</protein>
<feature type="domain" description="Thioredoxin" evidence="2">
    <location>
        <begin position="18"/>
        <end position="145"/>
    </location>
</feature>
<dbReference type="InterPro" id="IPR036249">
    <property type="entry name" value="Thioredoxin-like_sf"/>
</dbReference>
<dbReference type="Pfam" id="PF08534">
    <property type="entry name" value="Redoxin"/>
    <property type="match status" value="1"/>
</dbReference>
<name>A0A380TWS4_9PAST</name>
<dbReference type="OrthoDB" id="9799347at2"/>
<sequence>MTKIISLLLMVFSFNAFAEESKNIAEIKLKTLDNNVVSLEQYKGKNVYMKMWASWCPICLAGLAEIDDLSSTPNKDFTSITVVSPDQKGEKSTEKFIEWYKGLDYKNITVLLDEQGELLKIAKVRGYPSNIFLDDKLNIIKTLPGHLTKKQIEENITLINK</sequence>